<accession>A0A8D7A9W4</accession>
<gene>
    <name evidence="2" type="ORF">GSMUA_160090.1</name>
</gene>
<protein>
    <submittedName>
        <fullName evidence="2">(wild Malaysian banana) hypothetical protein</fullName>
    </submittedName>
</protein>
<dbReference type="PANTHER" id="PTHR33780">
    <property type="entry name" value="EXPRESSED PROTEIN"/>
    <property type="match status" value="1"/>
</dbReference>
<evidence type="ECO:0000256" key="1">
    <source>
        <dbReference type="SAM" id="Phobius"/>
    </source>
</evidence>
<dbReference type="PANTHER" id="PTHR33780:SF10">
    <property type="entry name" value="TRANSMEMBRANE PROTEIN"/>
    <property type="match status" value="1"/>
</dbReference>
<proteinExistence type="predicted"/>
<keyword evidence="1" id="KW-0812">Transmembrane</keyword>
<feature type="transmembrane region" description="Helical" evidence="1">
    <location>
        <begin position="77"/>
        <end position="95"/>
    </location>
</feature>
<dbReference type="EMBL" id="HG996471">
    <property type="protein sequence ID" value="CAG1846214.1"/>
    <property type="molecule type" value="Genomic_DNA"/>
</dbReference>
<name>A0A8D7A9W4_MUSAM</name>
<evidence type="ECO:0000313" key="2">
    <source>
        <dbReference type="EMBL" id="CAG1846214.1"/>
    </source>
</evidence>
<keyword evidence="1" id="KW-0472">Membrane</keyword>
<keyword evidence="1" id="KW-1133">Transmembrane helix</keyword>
<reference evidence="2" key="1">
    <citation type="submission" date="2021-03" db="EMBL/GenBank/DDBJ databases">
        <authorList>
            <consortium name="Genoscope - CEA"/>
            <person name="William W."/>
        </authorList>
    </citation>
    <scope>NUCLEOTIDE SEQUENCE</scope>
    <source>
        <strain evidence="2">Doubled-haploid Pahang</strain>
    </source>
</reference>
<organism evidence="2">
    <name type="scientific">Musa acuminata subsp. malaccensis</name>
    <name type="common">Wild banana</name>
    <name type="synonym">Musa malaccensis</name>
    <dbReference type="NCBI Taxonomy" id="214687"/>
    <lineage>
        <taxon>Eukaryota</taxon>
        <taxon>Viridiplantae</taxon>
        <taxon>Streptophyta</taxon>
        <taxon>Embryophyta</taxon>
        <taxon>Tracheophyta</taxon>
        <taxon>Spermatophyta</taxon>
        <taxon>Magnoliopsida</taxon>
        <taxon>Liliopsida</taxon>
        <taxon>Zingiberales</taxon>
        <taxon>Musaceae</taxon>
        <taxon>Musa</taxon>
    </lineage>
</organism>
<sequence>MQLRVLIFITSGRAIGRGWAGEMDGDGSGRPTRRLLLLILSISLQLIPGLSENPSPSKDSTKADSHYNFISNTGLKVLVVCLGVATLVLLSLFLFKMWQKKKREEQHARLLKLFEEDDELEVELGLRDREIFLEQ</sequence>
<dbReference type="AlphaFoldDB" id="A0A8D7A9W4"/>